<dbReference type="OrthoDB" id="3381976at2"/>
<dbReference type="GO" id="GO:0016747">
    <property type="term" value="F:acyltransferase activity, transferring groups other than amino-acyl groups"/>
    <property type="evidence" value="ECO:0007669"/>
    <property type="project" value="InterPro"/>
</dbReference>
<dbReference type="PANTHER" id="PTHR43877">
    <property type="entry name" value="AMINOALKYLPHOSPHONATE N-ACETYLTRANSFERASE-RELATED-RELATED"/>
    <property type="match status" value="1"/>
</dbReference>
<accession>A0A810LA41</accession>
<sequence length="320" mass="34727">MGLPVALPAGIMHAMTERVEWVPVTPERYQEWLAPVRARLVERAGTGIAAPESTVDRALAAALPDGAGTPGQHLLSARIGGEPAGQAWLGLSGRTACVHDLVGERLLPALERYAAGRGADAVKITVLDRDRRFAQQLAEQGYRVINTQMRIALADAADAGPRRELRTMTADQWSAFRANQERDYAAEMLRAGQCASAAEASERAVREMAELLPAGRDTPDQQFLMGYAAGEPVGFVWYSTDPDSAFVLDLLVYEQHRRRGHAAGMLRAMHDRCRDAGLTAVGLSVFGFNDGARALYDALGYHPTEQVLVKRLGSTPEPTR</sequence>
<reference evidence="4" key="1">
    <citation type="submission" date="2020-08" db="EMBL/GenBank/DDBJ databases">
        <title>Whole genome shotgun sequence of Actinocatenispora sera NBRC 101916.</title>
        <authorList>
            <person name="Komaki H."/>
            <person name="Tamura T."/>
        </authorList>
    </citation>
    <scope>NUCLEOTIDE SEQUENCE</scope>
    <source>
        <strain evidence="4">NBRC 101916</strain>
    </source>
</reference>
<dbReference type="EMBL" id="AP023354">
    <property type="protein sequence ID" value="BCJ32169.1"/>
    <property type="molecule type" value="Genomic_DNA"/>
</dbReference>
<dbReference type="SUPFAM" id="SSF55729">
    <property type="entry name" value="Acyl-CoA N-acyltransferases (Nat)"/>
    <property type="match status" value="2"/>
</dbReference>
<dbReference type="CDD" id="cd04301">
    <property type="entry name" value="NAT_SF"/>
    <property type="match status" value="1"/>
</dbReference>
<feature type="domain" description="N-acetyltransferase" evidence="3">
    <location>
        <begin position="163"/>
        <end position="320"/>
    </location>
</feature>
<keyword evidence="5" id="KW-1185">Reference proteome</keyword>
<dbReference type="InterPro" id="IPR016181">
    <property type="entry name" value="Acyl_CoA_acyltransferase"/>
</dbReference>
<dbReference type="Gene3D" id="3.40.630.30">
    <property type="match status" value="1"/>
</dbReference>
<protein>
    <recommendedName>
        <fullName evidence="3">N-acetyltransferase domain-containing protein</fullName>
    </recommendedName>
</protein>
<organism evidence="4 5">
    <name type="scientific">Actinocatenispora sera</name>
    <dbReference type="NCBI Taxonomy" id="390989"/>
    <lineage>
        <taxon>Bacteria</taxon>
        <taxon>Bacillati</taxon>
        <taxon>Actinomycetota</taxon>
        <taxon>Actinomycetes</taxon>
        <taxon>Micromonosporales</taxon>
        <taxon>Micromonosporaceae</taxon>
        <taxon>Actinocatenispora</taxon>
    </lineage>
</organism>
<evidence type="ECO:0000256" key="1">
    <source>
        <dbReference type="ARBA" id="ARBA00022679"/>
    </source>
</evidence>
<name>A0A810LA41_9ACTN</name>
<dbReference type="InterPro" id="IPR000182">
    <property type="entry name" value="GNAT_dom"/>
</dbReference>
<gene>
    <name evidence="4" type="ORF">Asera_62770</name>
</gene>
<keyword evidence="1" id="KW-0808">Transferase</keyword>
<evidence type="ECO:0000313" key="5">
    <source>
        <dbReference type="Proteomes" id="UP000680750"/>
    </source>
</evidence>
<evidence type="ECO:0000259" key="3">
    <source>
        <dbReference type="PROSITE" id="PS51186"/>
    </source>
</evidence>
<evidence type="ECO:0000313" key="4">
    <source>
        <dbReference type="EMBL" id="BCJ32169.1"/>
    </source>
</evidence>
<keyword evidence="2" id="KW-0012">Acyltransferase</keyword>
<dbReference type="Pfam" id="PF00583">
    <property type="entry name" value="Acetyltransf_1"/>
    <property type="match status" value="1"/>
</dbReference>
<dbReference type="KEGG" id="aser:Asera_62770"/>
<dbReference type="InterPro" id="IPR050832">
    <property type="entry name" value="Bact_Acetyltransf"/>
</dbReference>
<proteinExistence type="predicted"/>
<evidence type="ECO:0000256" key="2">
    <source>
        <dbReference type="ARBA" id="ARBA00023315"/>
    </source>
</evidence>
<dbReference type="Proteomes" id="UP000680750">
    <property type="component" value="Chromosome"/>
</dbReference>
<dbReference type="PROSITE" id="PS51186">
    <property type="entry name" value="GNAT"/>
    <property type="match status" value="1"/>
</dbReference>
<dbReference type="AlphaFoldDB" id="A0A810LA41"/>